<dbReference type="VEuPathDB" id="VectorBase:ASIC010401"/>
<accession>A0A084VXH4</accession>
<sequence>MPPSKAQLNLALTNIYLLCSGKDRQAFRASGFRPQNRTARPSACRWKKGRLRNASKEEFGIVFVYFDSLAQTNHGNYSASSRLGSQFVDHLVRVCRKYHGRRKRNLSRIIPWANYFRTEFRQIVSIYLIDDTRRVGWQRR</sequence>
<reference evidence="2" key="2">
    <citation type="submission" date="2020-05" db="UniProtKB">
        <authorList>
            <consortium name="EnsemblMetazoa"/>
        </authorList>
    </citation>
    <scope>IDENTIFICATION</scope>
</reference>
<keyword evidence="3" id="KW-1185">Reference proteome</keyword>
<dbReference type="EnsemblMetazoa" id="ASIC010401-RA">
    <property type="protein sequence ID" value="ASIC010401-PA"/>
    <property type="gene ID" value="ASIC010401"/>
</dbReference>
<dbReference type="EMBL" id="KE525212">
    <property type="protein sequence ID" value="KFB42668.1"/>
    <property type="molecule type" value="Genomic_DNA"/>
</dbReference>
<organism evidence="1">
    <name type="scientific">Anopheles sinensis</name>
    <name type="common">Mosquito</name>
    <dbReference type="NCBI Taxonomy" id="74873"/>
    <lineage>
        <taxon>Eukaryota</taxon>
        <taxon>Metazoa</taxon>
        <taxon>Ecdysozoa</taxon>
        <taxon>Arthropoda</taxon>
        <taxon>Hexapoda</taxon>
        <taxon>Insecta</taxon>
        <taxon>Pterygota</taxon>
        <taxon>Neoptera</taxon>
        <taxon>Endopterygota</taxon>
        <taxon>Diptera</taxon>
        <taxon>Nematocera</taxon>
        <taxon>Culicoidea</taxon>
        <taxon>Culicidae</taxon>
        <taxon>Anophelinae</taxon>
        <taxon>Anopheles</taxon>
    </lineage>
</organism>
<evidence type="ECO:0000313" key="1">
    <source>
        <dbReference type="EMBL" id="KFB42668.1"/>
    </source>
</evidence>
<protein>
    <submittedName>
        <fullName evidence="1 2">Sulfite reductase subunit beta</fullName>
    </submittedName>
</protein>
<dbReference type="EMBL" id="ATLV01018072">
    <property type="status" value="NOT_ANNOTATED_CDS"/>
    <property type="molecule type" value="Genomic_DNA"/>
</dbReference>
<evidence type="ECO:0000313" key="2">
    <source>
        <dbReference type="EnsemblMetazoa" id="ASIC010401-PA"/>
    </source>
</evidence>
<dbReference type="Proteomes" id="UP000030765">
    <property type="component" value="Unassembled WGS sequence"/>
</dbReference>
<dbReference type="AlphaFoldDB" id="A0A084VXH4"/>
<evidence type="ECO:0000313" key="3">
    <source>
        <dbReference type="Proteomes" id="UP000030765"/>
    </source>
</evidence>
<proteinExistence type="predicted"/>
<name>A0A084VXH4_ANOSI</name>
<reference evidence="1 3" key="1">
    <citation type="journal article" date="2014" name="BMC Genomics">
        <title>Genome sequence of Anopheles sinensis provides insight into genetics basis of mosquito competence for malaria parasites.</title>
        <authorList>
            <person name="Zhou D."/>
            <person name="Zhang D."/>
            <person name="Ding G."/>
            <person name="Shi L."/>
            <person name="Hou Q."/>
            <person name="Ye Y."/>
            <person name="Xu Y."/>
            <person name="Zhou H."/>
            <person name="Xiong C."/>
            <person name="Li S."/>
            <person name="Yu J."/>
            <person name="Hong S."/>
            <person name="Yu X."/>
            <person name="Zou P."/>
            <person name="Chen C."/>
            <person name="Chang X."/>
            <person name="Wang W."/>
            <person name="Lv Y."/>
            <person name="Sun Y."/>
            <person name="Ma L."/>
            <person name="Shen B."/>
            <person name="Zhu C."/>
        </authorList>
    </citation>
    <scope>NUCLEOTIDE SEQUENCE [LARGE SCALE GENOMIC DNA]</scope>
</reference>
<gene>
    <name evidence="1" type="ORF">ZHAS_00010401</name>
</gene>